<keyword evidence="2" id="KW-1185">Reference proteome</keyword>
<name>A0ABM1TX82_MICOH</name>
<evidence type="ECO:0000313" key="2">
    <source>
        <dbReference type="Proteomes" id="UP000694915"/>
    </source>
</evidence>
<dbReference type="PANTHER" id="PTHR31935:SF1">
    <property type="entry name" value="COILED-COIL DOMAIN-CONTAINING PROTEIN 13"/>
    <property type="match status" value="1"/>
</dbReference>
<organism evidence="2 4">
    <name type="scientific">Microtus ochrogaster</name>
    <name type="common">Prairie vole</name>
    <dbReference type="NCBI Taxonomy" id="79684"/>
    <lineage>
        <taxon>Eukaryota</taxon>
        <taxon>Metazoa</taxon>
        <taxon>Chordata</taxon>
        <taxon>Craniata</taxon>
        <taxon>Vertebrata</taxon>
        <taxon>Euteleostomi</taxon>
        <taxon>Mammalia</taxon>
        <taxon>Eutheria</taxon>
        <taxon>Euarchontoglires</taxon>
        <taxon>Glires</taxon>
        <taxon>Rodentia</taxon>
        <taxon>Myomorpha</taxon>
        <taxon>Muroidea</taxon>
        <taxon>Cricetidae</taxon>
        <taxon>Arvicolinae</taxon>
        <taxon>Microtus</taxon>
    </lineage>
</organism>
<feature type="non-terminal residue" evidence="4">
    <location>
        <position position="110"/>
    </location>
</feature>
<dbReference type="Proteomes" id="UP000694915">
    <property type="component" value="Unplaced"/>
</dbReference>
<proteinExistence type="predicted"/>
<feature type="compositionally biased region" description="Polar residues" evidence="1">
    <location>
        <begin position="64"/>
        <end position="74"/>
    </location>
</feature>
<reference evidence="3 4" key="1">
    <citation type="submission" date="2025-05" db="UniProtKB">
        <authorList>
            <consortium name="RefSeq"/>
        </authorList>
    </citation>
    <scope>IDENTIFICATION</scope>
</reference>
<protein>
    <submittedName>
        <fullName evidence="3 4">Coiled-coil domain-containing protein 13-like</fullName>
    </submittedName>
</protein>
<dbReference type="PANTHER" id="PTHR31935">
    <property type="entry name" value="COILED-COIL DOMAIN-CONTAINING PROTEIN 13"/>
    <property type="match status" value="1"/>
</dbReference>
<sequence>MSDLRNQIQSAKQELRVAQKVLANEVGEDVNIQQLLASPGTWRGRAQQILVLQSKVRELEKQLGQRQNKTTGSLGSEPLPVGSDPRKLTAQEKNLLRIRSLERDKQESWE</sequence>
<dbReference type="RefSeq" id="XP_026634344.1">
    <property type="nucleotide sequence ID" value="XM_026778543.1"/>
</dbReference>
<evidence type="ECO:0000256" key="1">
    <source>
        <dbReference type="SAM" id="MobiDB-lite"/>
    </source>
</evidence>
<gene>
    <name evidence="4" type="primary">LOC113455899</name>
    <name evidence="3" type="synonym">LOC113455898</name>
</gene>
<dbReference type="InterPro" id="IPR038929">
    <property type="entry name" value="CCDC13"/>
</dbReference>
<feature type="region of interest" description="Disordered" evidence="1">
    <location>
        <begin position="62"/>
        <end position="94"/>
    </location>
</feature>
<dbReference type="GeneID" id="113455899"/>
<evidence type="ECO:0000313" key="4">
    <source>
        <dbReference type="RefSeq" id="XP_026634344.1"/>
    </source>
</evidence>
<dbReference type="RefSeq" id="XP_026634342.1">
    <property type="nucleotide sequence ID" value="XM_026778541.1"/>
</dbReference>
<accession>A0ABM1TX82</accession>
<evidence type="ECO:0000313" key="3">
    <source>
        <dbReference type="RefSeq" id="XP_026634342.1"/>
    </source>
</evidence>